<evidence type="ECO:0000256" key="1">
    <source>
        <dbReference type="ARBA" id="ARBA00002523"/>
    </source>
</evidence>
<comment type="caution">
    <text evidence="10">The sequence shown here is derived from an EMBL/GenBank/DDBJ whole genome shotgun (WGS) entry which is preliminary data.</text>
</comment>
<dbReference type="SUPFAM" id="SSF118251">
    <property type="entry name" value="Variant surface glycoprotein MITAT 1.2, VSG 221, C-terminal domain"/>
    <property type="match status" value="1"/>
</dbReference>
<keyword evidence="7" id="KW-0449">Lipoprotein</keyword>
<proteinExistence type="predicted"/>
<dbReference type="InterPro" id="IPR027446">
    <property type="entry name" value="VSG_C_dom_sf"/>
</dbReference>
<name>A0A3L6KZC1_9TRYP</name>
<dbReference type="GO" id="GO:0042783">
    <property type="term" value="P:symbiont-mediated evasion of host immune response"/>
    <property type="evidence" value="ECO:0007669"/>
    <property type="project" value="InterPro"/>
</dbReference>
<evidence type="ECO:0000313" key="11">
    <source>
        <dbReference type="Proteomes" id="UP000266743"/>
    </source>
</evidence>
<dbReference type="AlphaFoldDB" id="A0A3L6KZC1"/>
<dbReference type="Gene3D" id="1.10.470.10">
    <property type="entry name" value="Variant Surface Glycoprotein, subunit A, domain 2"/>
    <property type="match status" value="1"/>
</dbReference>
<protein>
    <submittedName>
        <fullName evidence="10">Variant surface glycoprotein</fullName>
    </submittedName>
</protein>
<evidence type="ECO:0000256" key="5">
    <source>
        <dbReference type="ARBA" id="ARBA00023136"/>
    </source>
</evidence>
<reference evidence="10 11" key="1">
    <citation type="submission" date="2018-09" db="EMBL/GenBank/DDBJ databases">
        <title>whole genome sequence of T. equiperdum IVM-t1 strain.</title>
        <authorList>
            <person name="Suganuma K."/>
        </authorList>
    </citation>
    <scope>NUCLEOTIDE SEQUENCE [LARGE SCALE GENOMIC DNA]</scope>
    <source>
        <strain evidence="10 11">IVM-t1</strain>
    </source>
</reference>
<evidence type="ECO:0000259" key="9">
    <source>
        <dbReference type="Pfam" id="PF00913"/>
    </source>
</evidence>
<dbReference type="InterPro" id="IPR001812">
    <property type="entry name" value="Trypano_VSG_A_N_dom"/>
</dbReference>
<dbReference type="Pfam" id="PF00913">
    <property type="entry name" value="Trypan_glycop"/>
    <property type="match status" value="1"/>
</dbReference>
<evidence type="ECO:0000256" key="7">
    <source>
        <dbReference type="ARBA" id="ARBA00023288"/>
    </source>
</evidence>
<evidence type="ECO:0000256" key="6">
    <source>
        <dbReference type="ARBA" id="ARBA00023180"/>
    </source>
</evidence>
<keyword evidence="3" id="KW-1003">Cell membrane</keyword>
<evidence type="ECO:0000256" key="8">
    <source>
        <dbReference type="SAM" id="MobiDB-lite"/>
    </source>
</evidence>
<dbReference type="EMBL" id="QSBY01000010">
    <property type="protein sequence ID" value="RHW69118.1"/>
    <property type="molecule type" value="Genomic_DNA"/>
</dbReference>
<evidence type="ECO:0000256" key="2">
    <source>
        <dbReference type="ARBA" id="ARBA00004609"/>
    </source>
</evidence>
<dbReference type="Proteomes" id="UP000266743">
    <property type="component" value="Chromosome 10"/>
</dbReference>
<keyword evidence="4" id="KW-0336">GPI-anchor</keyword>
<comment type="subcellular location">
    <subcellularLocation>
        <location evidence="2">Cell membrane</location>
        <topology evidence="2">Lipid-anchor</topology>
        <topology evidence="2">GPI-anchor</topology>
    </subcellularLocation>
</comment>
<evidence type="ECO:0000256" key="3">
    <source>
        <dbReference type="ARBA" id="ARBA00022475"/>
    </source>
</evidence>
<evidence type="ECO:0000313" key="10">
    <source>
        <dbReference type="EMBL" id="RHW69118.1"/>
    </source>
</evidence>
<evidence type="ECO:0000256" key="4">
    <source>
        <dbReference type="ARBA" id="ARBA00022622"/>
    </source>
</evidence>
<dbReference type="Gene3D" id="3.90.150.10">
    <property type="entry name" value="Variant Surface Glycoprotein, subunit A domain 1"/>
    <property type="match status" value="1"/>
</dbReference>
<feature type="domain" description="Trypanosome variant surface glycoprotein A-type N-terminal" evidence="9">
    <location>
        <begin position="17"/>
        <end position="376"/>
    </location>
</feature>
<keyword evidence="6" id="KW-0325">Glycoprotein</keyword>
<sequence>MQIESIRSTVAVTVLHLLTKSTDGGNNPISYAAWAKACDFAADPAKARSRTAWLALQDTKRAETALTLSFAALARAAIIDDANESIALSAIAAAAASTASDSLSKLETETLQNVEAAAVTSRRRGHIEETLTILRDAASNSGWCINIQSNGATAAKDTKLNQCTDKLLTLTAAENKLGSTKITSAGFSGLPRVQSHLGTSNTDENKCLLTKAGDSGNTNTIQKNKKLMGGILKFTGDGDAELIAHNSGKTPQTRPGGGKEIIDLAHHLLSALESRQTTQAEATTQDFINNIATETAIKPIIADLAVQTGLSKNDDPANQMAEGTLKRIAGNAGANIKKLWITIQNTPIDKQQAEKSEANTVAELNTPAKLIQYLSYKINAYKSQIRLLQAEHAKLKAEAKNGKKEVKSIEKTCNEKTDSEKCNDDKNCKYDETKKEGPKCVLSEKSKKEAEKREKR</sequence>
<keyword evidence="5" id="KW-0472">Membrane</keyword>
<accession>A0A3L6KZC1</accession>
<feature type="region of interest" description="Disordered" evidence="8">
    <location>
        <begin position="398"/>
        <end position="456"/>
    </location>
</feature>
<dbReference type="GO" id="GO:0098552">
    <property type="term" value="C:side of membrane"/>
    <property type="evidence" value="ECO:0007669"/>
    <property type="project" value="UniProtKB-KW"/>
</dbReference>
<dbReference type="SUPFAM" id="SSF58087">
    <property type="entry name" value="Variant surface glycoprotein (N-terminal domain)"/>
    <property type="match status" value="1"/>
</dbReference>
<comment type="function">
    <text evidence="1">VSG forms a coat on the surface of the parasite. The trypanosome evades the immune response of the host by expressing a series of antigenically distinct VSGs from an estimated 1000 VSG genes.</text>
</comment>
<dbReference type="GO" id="GO:0005886">
    <property type="term" value="C:plasma membrane"/>
    <property type="evidence" value="ECO:0007669"/>
    <property type="project" value="UniProtKB-SubCell"/>
</dbReference>
<gene>
    <name evidence="10" type="ORF">DPX39_100170400</name>
</gene>
<organism evidence="10 11">
    <name type="scientific">Trypanosoma brucei equiperdum</name>
    <dbReference type="NCBI Taxonomy" id="630700"/>
    <lineage>
        <taxon>Eukaryota</taxon>
        <taxon>Discoba</taxon>
        <taxon>Euglenozoa</taxon>
        <taxon>Kinetoplastea</taxon>
        <taxon>Metakinetoplastina</taxon>
        <taxon>Trypanosomatida</taxon>
        <taxon>Trypanosomatidae</taxon>
        <taxon>Trypanosoma</taxon>
    </lineage>
</organism>